<evidence type="ECO:0000313" key="4">
    <source>
        <dbReference type="Proteomes" id="UP000663862"/>
    </source>
</evidence>
<dbReference type="AlphaFoldDB" id="A0A820MW90"/>
<dbReference type="Gene3D" id="3.60.10.10">
    <property type="entry name" value="Endonuclease/exonuclease/phosphatase"/>
    <property type="match status" value="1"/>
</dbReference>
<dbReference type="EMBL" id="CAJOBQ010000551">
    <property type="protein sequence ID" value="CAF4378959.1"/>
    <property type="molecule type" value="Genomic_DNA"/>
</dbReference>
<sequence length="381" mass="44489">MNQFNMYKYNELQQQLNNGAAGLNETTIRAGYQIIEDWCWTYSRTELFNRWKQPHQKPDQTDYKLTILHYNIRNFYTNQCDLLEMIEKYKPAVISLNELSKQIPTEAIAKILFSYEVFKAEGTNTHGGAVIAIDKQLKPISVDCQQQPNIIAAAILVNNKSYNIISTYSSPTEKLPLPILSNVLQNSQANIVLGDFNAKNTTWGCTQTNQKGRELESWLKLNKLNIHNPAMITSLRSKTTIDLVISTVQEASVQCNQLPYNGSDHFPILAEFNDIILKHQQQYIQKINWNLYTIMLSILSSEIEYIAHESNMQPHEWFQMFQDFLSALRIRSPTWHPAKKRRPSLTETIRMMITHKHYLQNRYRHTRNEEGRLSLRLWHKV</sequence>
<evidence type="ECO:0000313" key="3">
    <source>
        <dbReference type="EMBL" id="CAF4378959.1"/>
    </source>
</evidence>
<dbReference type="InterPro" id="IPR036691">
    <property type="entry name" value="Endo/exonu/phosph_ase_sf"/>
</dbReference>
<dbReference type="Proteomes" id="UP000663862">
    <property type="component" value="Unassembled WGS sequence"/>
</dbReference>
<reference evidence="3" key="1">
    <citation type="submission" date="2021-02" db="EMBL/GenBank/DDBJ databases">
        <authorList>
            <person name="Nowell W R."/>
        </authorList>
    </citation>
    <scope>NUCLEOTIDE SEQUENCE</scope>
</reference>
<name>A0A820MW90_9BILA</name>
<dbReference type="Pfam" id="PF14529">
    <property type="entry name" value="Exo_endo_phos_2"/>
    <property type="match status" value="1"/>
</dbReference>
<feature type="domain" description="Endonuclease/exonuclease/phosphatase" evidence="1">
    <location>
        <begin position="163"/>
        <end position="268"/>
    </location>
</feature>
<evidence type="ECO:0000259" key="1">
    <source>
        <dbReference type="Pfam" id="PF14529"/>
    </source>
</evidence>
<comment type="caution">
    <text evidence="3">The sequence shown here is derived from an EMBL/GenBank/DDBJ whole genome shotgun (WGS) entry which is preliminary data.</text>
</comment>
<dbReference type="SUPFAM" id="SSF56219">
    <property type="entry name" value="DNase I-like"/>
    <property type="match status" value="1"/>
</dbReference>
<dbReference type="PANTHER" id="PTHR33273:SF4">
    <property type="entry name" value="ENDONUCLEASE_EXONUCLEASE_PHOSPHATASE DOMAIN-CONTAINING PROTEIN"/>
    <property type="match status" value="1"/>
</dbReference>
<gene>
    <name evidence="2" type="ORF">FME351_LOCUS4084</name>
    <name evidence="3" type="ORF">TSG867_LOCUS11438</name>
</gene>
<proteinExistence type="predicted"/>
<dbReference type="EMBL" id="CAJNYU010000281">
    <property type="protein sequence ID" value="CAF3346546.1"/>
    <property type="molecule type" value="Genomic_DNA"/>
</dbReference>
<dbReference type="GO" id="GO:0003824">
    <property type="term" value="F:catalytic activity"/>
    <property type="evidence" value="ECO:0007669"/>
    <property type="project" value="InterPro"/>
</dbReference>
<evidence type="ECO:0000313" key="2">
    <source>
        <dbReference type="EMBL" id="CAF3346546.1"/>
    </source>
</evidence>
<protein>
    <recommendedName>
        <fullName evidence="1">Endonuclease/exonuclease/phosphatase domain-containing protein</fullName>
    </recommendedName>
</protein>
<dbReference type="InterPro" id="IPR005135">
    <property type="entry name" value="Endo/exonuclease/phosphatase"/>
</dbReference>
<accession>A0A820MW90</accession>
<dbReference type="PANTHER" id="PTHR33273">
    <property type="entry name" value="DOMAIN-CONTAINING PROTEIN, PUTATIVE-RELATED"/>
    <property type="match status" value="1"/>
</dbReference>
<dbReference type="Proteomes" id="UP000663869">
    <property type="component" value="Unassembled WGS sequence"/>
</dbReference>
<organism evidence="3 4">
    <name type="scientific">Rotaria socialis</name>
    <dbReference type="NCBI Taxonomy" id="392032"/>
    <lineage>
        <taxon>Eukaryota</taxon>
        <taxon>Metazoa</taxon>
        <taxon>Spiralia</taxon>
        <taxon>Gnathifera</taxon>
        <taxon>Rotifera</taxon>
        <taxon>Eurotatoria</taxon>
        <taxon>Bdelloidea</taxon>
        <taxon>Philodinida</taxon>
        <taxon>Philodinidae</taxon>
        <taxon>Rotaria</taxon>
    </lineage>
</organism>